<evidence type="ECO:0000313" key="2">
    <source>
        <dbReference type="Proteomes" id="UP000256478"/>
    </source>
</evidence>
<reference evidence="1 2" key="1">
    <citation type="submission" date="2018-08" db="EMBL/GenBank/DDBJ databases">
        <title>Thalassotalea euphylliae genome.</title>
        <authorList>
            <person name="Summers S."/>
            <person name="Rice S.A."/>
            <person name="Freckelton M.L."/>
            <person name="Nedved B.T."/>
            <person name="Hadfield M.G."/>
        </authorList>
    </citation>
    <scope>NUCLEOTIDE SEQUENCE [LARGE SCALE GENOMIC DNA]</scope>
    <source>
        <strain evidence="1 2">H1</strain>
    </source>
</reference>
<accession>A0A3E0TQM2</accession>
<dbReference type="RefSeq" id="WP_116007749.1">
    <property type="nucleotide sequence ID" value="NZ_QUOU01000001.1"/>
</dbReference>
<proteinExistence type="predicted"/>
<dbReference type="AlphaFoldDB" id="A0A3E0TQM2"/>
<sequence>MTKKLVNNFKKGMSLASLTNIIYTTFYKNEKEANEMYSRIVLLVKGEVKNGGRNSPRAIDALKALASLAPDGAKGRNFRRYYVDRPDGWQKLPRDPKNIPYGFWY</sequence>
<dbReference type="EMBL" id="QUOU01000001">
    <property type="protein sequence ID" value="REL26637.1"/>
    <property type="molecule type" value="Genomic_DNA"/>
</dbReference>
<protein>
    <submittedName>
        <fullName evidence="1">Uncharacterized protein</fullName>
    </submittedName>
</protein>
<comment type="caution">
    <text evidence="1">The sequence shown here is derived from an EMBL/GenBank/DDBJ whole genome shotgun (WGS) entry which is preliminary data.</text>
</comment>
<evidence type="ECO:0000313" key="1">
    <source>
        <dbReference type="EMBL" id="REL26637.1"/>
    </source>
</evidence>
<dbReference type="Proteomes" id="UP000256478">
    <property type="component" value="Unassembled WGS sequence"/>
</dbReference>
<name>A0A3E0TQM2_9GAMM</name>
<gene>
    <name evidence="1" type="ORF">DXX93_08635</name>
</gene>
<organism evidence="1 2">
    <name type="scientific">Thalassotalea euphylliae</name>
    <dbReference type="NCBI Taxonomy" id="1655234"/>
    <lineage>
        <taxon>Bacteria</taxon>
        <taxon>Pseudomonadati</taxon>
        <taxon>Pseudomonadota</taxon>
        <taxon>Gammaproteobacteria</taxon>
        <taxon>Alteromonadales</taxon>
        <taxon>Colwelliaceae</taxon>
        <taxon>Thalassotalea</taxon>
    </lineage>
</organism>
<dbReference type="OrthoDB" id="6295341at2"/>